<gene>
    <name evidence="4" type="ORF">I308_106355</name>
</gene>
<sequence length="225" mass="22511">MIFTNTVAYLLSAALAVNSVAAGIYITSPVAGTAATGGQVLNVAWQDDGKTPTLGSIGACTVDIYTGSTNKQIFLQNLAASVDVSKASSISATINPSIGQDDSHYFVRFTSLPLKDETNSQYPYEAFSAMFHIQSMTGTFNATVLAAIDAANSSSSSVITSASSTATSGGASTSGAGFAASNTKSATHSASASSSSGSSTSAAFHQAAPATLALALIGAASYFVL</sequence>
<evidence type="ECO:0000259" key="3">
    <source>
        <dbReference type="Pfam" id="PF10342"/>
    </source>
</evidence>
<keyword evidence="1 2" id="KW-0732">Signal</keyword>
<evidence type="ECO:0000313" key="4">
    <source>
        <dbReference type="EMBL" id="KAL0240559.1"/>
    </source>
</evidence>
<dbReference type="Proteomes" id="UP000054399">
    <property type="component" value="Unassembled WGS sequence"/>
</dbReference>
<reference evidence="4" key="2">
    <citation type="submission" date="2024-01" db="EMBL/GenBank/DDBJ databases">
        <title>Comparative genomics of Cryptococcus and Kwoniella reveals pathogenesis evolution and contrasting modes of karyotype evolution via chromosome fusion or intercentromeric recombination.</title>
        <authorList>
            <person name="Coelho M.A."/>
            <person name="David-Palma M."/>
            <person name="Shea T."/>
            <person name="Bowers K."/>
            <person name="Mcginley-Smith S."/>
            <person name="Mohammad A.W."/>
            <person name="Gnirke A."/>
            <person name="Yurkov A.M."/>
            <person name="Nowrousian M."/>
            <person name="Sun S."/>
            <person name="Cuomo C.A."/>
            <person name="Heitman J."/>
        </authorList>
    </citation>
    <scope>NUCLEOTIDE SEQUENCE</scope>
    <source>
        <strain evidence="4">IND107</strain>
    </source>
</reference>
<dbReference type="InterPro" id="IPR045328">
    <property type="entry name" value="Kre9/Knh1"/>
</dbReference>
<dbReference type="PANTHER" id="PTHR28154">
    <property type="entry name" value="CELL WALL SYNTHESIS PROTEIN KNH1-RELATED"/>
    <property type="match status" value="1"/>
</dbReference>
<feature type="signal peptide" evidence="2">
    <location>
        <begin position="1"/>
        <end position="22"/>
    </location>
</feature>
<feature type="chain" id="PRO_5046067242" description="Yeast cell wall synthesis Kre9/Knh1-like N-terminal domain-containing protein" evidence="2">
    <location>
        <begin position="23"/>
        <end position="225"/>
    </location>
</feature>
<accession>A0ABR3BM81</accession>
<dbReference type="GeneID" id="91993210"/>
<feature type="domain" description="Yeast cell wall synthesis Kre9/Knh1-like N-terminal" evidence="3">
    <location>
        <begin position="28"/>
        <end position="118"/>
    </location>
</feature>
<name>A0ABR3BM81_9TREE</name>
<dbReference type="EMBL" id="ATAM02000013">
    <property type="protein sequence ID" value="KAL0240559.1"/>
    <property type="molecule type" value="Genomic_DNA"/>
</dbReference>
<evidence type="ECO:0000313" key="5">
    <source>
        <dbReference type="Proteomes" id="UP000054399"/>
    </source>
</evidence>
<reference evidence="4" key="1">
    <citation type="submission" date="2015-01" db="EMBL/GenBank/DDBJ databases">
        <authorList>
            <consortium name="The Broad Institute Genomics Platform"/>
            <person name="Cuomo C."/>
            <person name="Litvintseva A."/>
            <person name="Chen Y."/>
            <person name="Heitman J."/>
            <person name="Sun S."/>
            <person name="Springer D."/>
            <person name="Dromer F."/>
            <person name="Young S."/>
            <person name="Zeng Q."/>
            <person name="Gargeya S."/>
            <person name="Abouelleil A."/>
            <person name="Alvarado L."/>
            <person name="Chapman S.B."/>
            <person name="Gainer-Dewar J."/>
            <person name="Goldberg J."/>
            <person name="Griggs A."/>
            <person name="Gujja S."/>
            <person name="Hansen M."/>
            <person name="Howarth C."/>
            <person name="Imamovic A."/>
            <person name="Larimer J."/>
            <person name="Murphy C."/>
            <person name="Naylor J."/>
            <person name="Pearson M."/>
            <person name="Priest M."/>
            <person name="Roberts A."/>
            <person name="Saif S."/>
            <person name="Shea T."/>
            <person name="Sykes S."/>
            <person name="Wortman J."/>
            <person name="Nusbaum C."/>
            <person name="Birren B."/>
        </authorList>
    </citation>
    <scope>NUCLEOTIDE SEQUENCE</scope>
    <source>
        <strain evidence="4">IND107</strain>
    </source>
</reference>
<dbReference type="InterPro" id="IPR018466">
    <property type="entry name" value="Kre9/Knh1-like_N"/>
</dbReference>
<evidence type="ECO:0000256" key="1">
    <source>
        <dbReference type="ARBA" id="ARBA00022729"/>
    </source>
</evidence>
<keyword evidence="5" id="KW-1185">Reference proteome</keyword>
<comment type="caution">
    <text evidence="4">The sequence shown here is derived from an EMBL/GenBank/DDBJ whole genome shotgun (WGS) entry which is preliminary data.</text>
</comment>
<dbReference type="PANTHER" id="PTHR28154:SF1">
    <property type="entry name" value="CELL WALL SYNTHESIS PROTEIN KNH1-RELATED"/>
    <property type="match status" value="1"/>
</dbReference>
<proteinExistence type="predicted"/>
<protein>
    <recommendedName>
        <fullName evidence="3">Yeast cell wall synthesis Kre9/Knh1-like N-terminal domain-containing protein</fullName>
    </recommendedName>
</protein>
<dbReference type="RefSeq" id="XP_066611058.1">
    <property type="nucleotide sequence ID" value="XM_066760786.1"/>
</dbReference>
<evidence type="ECO:0000256" key="2">
    <source>
        <dbReference type="SAM" id="SignalP"/>
    </source>
</evidence>
<organism evidence="4 5">
    <name type="scientific">Cryptococcus tetragattii IND107</name>
    <dbReference type="NCBI Taxonomy" id="1296105"/>
    <lineage>
        <taxon>Eukaryota</taxon>
        <taxon>Fungi</taxon>
        <taxon>Dikarya</taxon>
        <taxon>Basidiomycota</taxon>
        <taxon>Agaricomycotina</taxon>
        <taxon>Tremellomycetes</taxon>
        <taxon>Tremellales</taxon>
        <taxon>Cryptococcaceae</taxon>
        <taxon>Cryptococcus</taxon>
        <taxon>Cryptococcus gattii species complex</taxon>
    </lineage>
</organism>
<dbReference type="Pfam" id="PF10342">
    <property type="entry name" value="Kre9_KNH"/>
    <property type="match status" value="1"/>
</dbReference>